<dbReference type="Gene3D" id="3.90.230.10">
    <property type="entry name" value="Creatinase/methionine aminopeptidase superfamily"/>
    <property type="match status" value="1"/>
</dbReference>
<dbReference type="PANTHER" id="PTHR43226">
    <property type="entry name" value="XAA-PRO AMINOPEPTIDASE 3"/>
    <property type="match status" value="1"/>
</dbReference>
<keyword evidence="3" id="KW-0479">Metal-binding</keyword>
<evidence type="ECO:0000256" key="3">
    <source>
        <dbReference type="ARBA" id="ARBA00022723"/>
    </source>
</evidence>
<dbReference type="GO" id="GO:0030145">
    <property type="term" value="F:manganese ion binding"/>
    <property type="evidence" value="ECO:0007669"/>
    <property type="project" value="InterPro"/>
</dbReference>
<dbReference type="InterPro" id="IPR007865">
    <property type="entry name" value="Aminopep_P_N"/>
</dbReference>
<dbReference type="AlphaFoldDB" id="A0A1J4KZV6"/>
<dbReference type="SUPFAM" id="SSF53092">
    <property type="entry name" value="Creatinase/prolidase N-terminal domain"/>
    <property type="match status" value="1"/>
</dbReference>
<dbReference type="GO" id="GO:0070006">
    <property type="term" value="F:metalloaminopeptidase activity"/>
    <property type="evidence" value="ECO:0007669"/>
    <property type="project" value="InterPro"/>
</dbReference>
<evidence type="ECO:0000313" key="8">
    <source>
        <dbReference type="Proteomes" id="UP000179807"/>
    </source>
</evidence>
<sequence>MIAKDYIQRRTSLYSLLPKDSIVIVHARDLLHRSLSIPYNFNQFSDFLYLTGNTRPSGALAMYTLNGSLHSALFLPQPDPEAELMEGFRTTFEEGQKISGVDSVRPLSEFPHWISQHCSNSSQKNIFASLPPHQSSSHSFRLLAPYLDQLKVVKSAKEIKLMKRASEITKKALNKVLAGVKPGIIERQVAARFENECINLGATGLAYPAECQAGENALCLHYIENSCQIKEGDCLLLDAGCEYDGYASDFTRTIPVGRVSSAKLAALKIVEKCKNDLVASAKSGKLHTLNEINEKAKDILVAGLKELGVKSVDKNTISEYFPHHVSHWIGLDVHDSRTVDRNFKIKKGCCFTVEPGLYFAKDSDCPAELKGLGVRFEDTVIIE</sequence>
<name>A0A1J4KZV6_9EUKA</name>
<evidence type="ECO:0000256" key="4">
    <source>
        <dbReference type="ARBA" id="ARBA00022801"/>
    </source>
</evidence>
<accession>A0A1J4KZV6</accession>
<dbReference type="OrthoDB" id="4215474at2759"/>
<dbReference type="VEuPathDB" id="TrichDB:TRFO_02636"/>
<dbReference type="InterPro" id="IPR036005">
    <property type="entry name" value="Creatinase/aminopeptidase-like"/>
</dbReference>
<keyword evidence="4" id="KW-0378">Hydrolase</keyword>
<dbReference type="GO" id="GO:0005739">
    <property type="term" value="C:mitochondrion"/>
    <property type="evidence" value="ECO:0007669"/>
    <property type="project" value="TreeGrafter"/>
</dbReference>
<dbReference type="SMART" id="SM01011">
    <property type="entry name" value="AMP_N"/>
    <property type="match status" value="1"/>
</dbReference>
<evidence type="ECO:0000313" key="7">
    <source>
        <dbReference type="EMBL" id="OHT16400.1"/>
    </source>
</evidence>
<proteinExistence type="inferred from homology"/>
<dbReference type="InterPro" id="IPR000994">
    <property type="entry name" value="Pept_M24"/>
</dbReference>
<keyword evidence="8" id="KW-1185">Reference proteome</keyword>
<dbReference type="EMBL" id="MLAK01000111">
    <property type="protein sequence ID" value="OHT16400.1"/>
    <property type="molecule type" value="Genomic_DNA"/>
</dbReference>
<dbReference type="GeneID" id="94825514"/>
<keyword evidence="7" id="KW-0031">Aminopeptidase</keyword>
<dbReference type="Pfam" id="PF05195">
    <property type="entry name" value="AMP_N"/>
    <property type="match status" value="1"/>
</dbReference>
<evidence type="ECO:0000256" key="2">
    <source>
        <dbReference type="ARBA" id="ARBA00008766"/>
    </source>
</evidence>
<dbReference type="InterPro" id="IPR029149">
    <property type="entry name" value="Creatin/AminoP/Spt16_N"/>
</dbReference>
<gene>
    <name evidence="7" type="ORF">TRFO_02636</name>
</gene>
<protein>
    <submittedName>
        <fullName evidence="7">Xaa-Pro aminopeptidase 3</fullName>
    </submittedName>
</protein>
<organism evidence="7 8">
    <name type="scientific">Tritrichomonas foetus</name>
    <dbReference type="NCBI Taxonomy" id="1144522"/>
    <lineage>
        <taxon>Eukaryota</taxon>
        <taxon>Metamonada</taxon>
        <taxon>Parabasalia</taxon>
        <taxon>Tritrichomonadida</taxon>
        <taxon>Tritrichomonadidae</taxon>
        <taxon>Tritrichomonas</taxon>
    </lineage>
</organism>
<dbReference type="Proteomes" id="UP000179807">
    <property type="component" value="Unassembled WGS sequence"/>
</dbReference>
<dbReference type="PANTHER" id="PTHR43226:SF4">
    <property type="entry name" value="XAA-PRO AMINOPEPTIDASE 3"/>
    <property type="match status" value="1"/>
</dbReference>
<dbReference type="Pfam" id="PF00557">
    <property type="entry name" value="Peptidase_M24"/>
    <property type="match status" value="1"/>
</dbReference>
<evidence type="ECO:0000259" key="6">
    <source>
        <dbReference type="SMART" id="SM01011"/>
    </source>
</evidence>
<dbReference type="GO" id="GO:0006508">
    <property type="term" value="P:proteolysis"/>
    <property type="evidence" value="ECO:0007669"/>
    <property type="project" value="TreeGrafter"/>
</dbReference>
<keyword evidence="7" id="KW-0645">Protease</keyword>
<evidence type="ECO:0000256" key="1">
    <source>
        <dbReference type="ARBA" id="ARBA00001936"/>
    </source>
</evidence>
<keyword evidence="5" id="KW-0464">Manganese</keyword>
<dbReference type="InterPro" id="IPR052433">
    <property type="entry name" value="X-Pro_dipept-like"/>
</dbReference>
<reference evidence="7" key="1">
    <citation type="submission" date="2016-10" db="EMBL/GenBank/DDBJ databases">
        <authorList>
            <person name="Benchimol M."/>
            <person name="Almeida L.G."/>
            <person name="Vasconcelos A.T."/>
            <person name="Perreira-Neves A."/>
            <person name="Rosa I.A."/>
            <person name="Tasca T."/>
            <person name="Bogo M.R."/>
            <person name="de Souza W."/>
        </authorList>
    </citation>
    <scope>NUCLEOTIDE SEQUENCE [LARGE SCALE GENOMIC DNA]</scope>
    <source>
        <strain evidence="7">K</strain>
    </source>
</reference>
<dbReference type="SUPFAM" id="SSF55920">
    <property type="entry name" value="Creatinase/aminopeptidase"/>
    <property type="match status" value="1"/>
</dbReference>
<dbReference type="RefSeq" id="XP_068369536.1">
    <property type="nucleotide sequence ID" value="XM_068490810.1"/>
</dbReference>
<comment type="cofactor">
    <cofactor evidence="1">
        <name>Mn(2+)</name>
        <dbReference type="ChEBI" id="CHEBI:29035"/>
    </cofactor>
</comment>
<evidence type="ECO:0000256" key="5">
    <source>
        <dbReference type="ARBA" id="ARBA00023211"/>
    </source>
</evidence>
<feature type="domain" description="Aminopeptidase P N-terminal" evidence="6">
    <location>
        <begin position="1"/>
        <end position="137"/>
    </location>
</feature>
<comment type="similarity">
    <text evidence="2">Belongs to the peptidase M24B family.</text>
</comment>
<comment type="caution">
    <text evidence="7">The sequence shown here is derived from an EMBL/GenBank/DDBJ whole genome shotgun (WGS) entry which is preliminary data.</text>
</comment>